<sequence length="74" mass="8738">MVENPKWIVGVDKVTLVDSKLVHFAFLTVLKEKNNLRLCQLQRKYTAEEAFNQWFFCPSTWWHHQKVVSDSSKG</sequence>
<evidence type="ECO:0000313" key="2">
    <source>
        <dbReference type="Proteomes" id="UP000887013"/>
    </source>
</evidence>
<protein>
    <submittedName>
        <fullName evidence="1">Uncharacterized protein</fullName>
    </submittedName>
</protein>
<proteinExistence type="predicted"/>
<comment type="caution">
    <text evidence="1">The sequence shown here is derived from an EMBL/GenBank/DDBJ whole genome shotgun (WGS) entry which is preliminary data.</text>
</comment>
<evidence type="ECO:0000313" key="1">
    <source>
        <dbReference type="EMBL" id="GFT67623.1"/>
    </source>
</evidence>
<dbReference type="EMBL" id="BMAW01069141">
    <property type="protein sequence ID" value="GFT67623.1"/>
    <property type="molecule type" value="Genomic_DNA"/>
</dbReference>
<reference evidence="1" key="1">
    <citation type="submission" date="2020-08" db="EMBL/GenBank/DDBJ databases">
        <title>Multicomponent nature underlies the extraordinary mechanical properties of spider dragline silk.</title>
        <authorList>
            <person name="Kono N."/>
            <person name="Nakamura H."/>
            <person name="Mori M."/>
            <person name="Yoshida Y."/>
            <person name="Ohtoshi R."/>
            <person name="Malay A.D."/>
            <person name="Moran D.A.P."/>
            <person name="Tomita M."/>
            <person name="Numata K."/>
            <person name="Arakawa K."/>
        </authorList>
    </citation>
    <scope>NUCLEOTIDE SEQUENCE</scope>
</reference>
<name>A0A8X6U0K8_NEPPI</name>
<keyword evidence="2" id="KW-1185">Reference proteome</keyword>
<organism evidence="1 2">
    <name type="scientific">Nephila pilipes</name>
    <name type="common">Giant wood spider</name>
    <name type="synonym">Nephila maculata</name>
    <dbReference type="NCBI Taxonomy" id="299642"/>
    <lineage>
        <taxon>Eukaryota</taxon>
        <taxon>Metazoa</taxon>
        <taxon>Ecdysozoa</taxon>
        <taxon>Arthropoda</taxon>
        <taxon>Chelicerata</taxon>
        <taxon>Arachnida</taxon>
        <taxon>Araneae</taxon>
        <taxon>Araneomorphae</taxon>
        <taxon>Entelegynae</taxon>
        <taxon>Araneoidea</taxon>
        <taxon>Nephilidae</taxon>
        <taxon>Nephila</taxon>
    </lineage>
</organism>
<dbReference type="Proteomes" id="UP000887013">
    <property type="component" value="Unassembled WGS sequence"/>
</dbReference>
<gene>
    <name evidence="1" type="ORF">NPIL_137521</name>
</gene>
<dbReference type="AlphaFoldDB" id="A0A8X6U0K8"/>
<accession>A0A8X6U0K8</accession>